<gene>
    <name evidence="5" type="primary">CDC53_2</name>
    <name evidence="5" type="ORF">H4R20_005231</name>
</gene>
<dbReference type="Proteomes" id="UP001140094">
    <property type="component" value="Unassembled WGS sequence"/>
</dbReference>
<sequence length="549" mass="62470">MAMALYSDEKPTRLYDNIESPNFLELLEEKVDSIIKPSGKPNNMDYMDVQSTVKMWLGEQPGRGSNTYYADGAGLLEQALRGSRMYSWLVSYVMEMLKPLADHACQLSGEQQIQYYLQEWATFQDVSKLLKNLFVELEQRWMGNESKYTRGCNSVQDTLQQLWFQFFFSRISAQLVESAIALADRRRDNSVIDDGVIAQLSRALVELKPEDTPEILVPFRNNLGAYIRFYERPYIDSAIRFVEGRTKPLLAENNTSEYIRVLQQSLEEEDARNALYMHKNSLTPMKHALNYHFLLDHEESIRDEAKEMLAHKDFGKSSEVSKGLLCVYSLLQRLDEEAVRKLLDIFSDHVQEDFLRKCPSVSGISLDNDTIVGKATIREGSNAGNLAIKAVNYLTEARSVFIETVNKCFDRNAGFIQALHDAFVGTVNSAKLEAKLSADIKHLVVLYCHYLLVRNSQLVKKLVSPADEVEPAIEAEMHKVLAILSACEKRESLCNYYKKYLAHRLVGDMSQSLDMEKTALNMIFNTISPVTTGMLVPASKQDRPQEASQ</sequence>
<name>A0A9W8HQP9_9FUNG</name>
<evidence type="ECO:0000313" key="6">
    <source>
        <dbReference type="Proteomes" id="UP001140094"/>
    </source>
</evidence>
<dbReference type="InterPro" id="IPR045093">
    <property type="entry name" value="Cullin"/>
</dbReference>
<dbReference type="PROSITE" id="PS50069">
    <property type="entry name" value="CULLIN_2"/>
    <property type="match status" value="1"/>
</dbReference>
<protein>
    <submittedName>
        <fullName evidence="5">Ubiquitin ligase (Cullin) of SCF</fullName>
    </submittedName>
</protein>
<evidence type="ECO:0000256" key="3">
    <source>
        <dbReference type="RuleBase" id="RU003829"/>
    </source>
</evidence>
<accession>A0A9W8HQP9</accession>
<reference evidence="5" key="1">
    <citation type="submission" date="2022-07" db="EMBL/GenBank/DDBJ databases">
        <title>Phylogenomic reconstructions and comparative analyses of Kickxellomycotina fungi.</title>
        <authorList>
            <person name="Reynolds N.K."/>
            <person name="Stajich J.E."/>
            <person name="Barry K."/>
            <person name="Grigoriev I.V."/>
            <person name="Crous P."/>
            <person name="Smith M.E."/>
        </authorList>
    </citation>
    <scope>NUCLEOTIDE SEQUENCE</scope>
    <source>
        <strain evidence="5">NRRL 1565</strain>
    </source>
</reference>
<dbReference type="OrthoDB" id="27073at2759"/>
<evidence type="ECO:0000256" key="2">
    <source>
        <dbReference type="PROSITE-ProRule" id="PRU00330"/>
    </source>
</evidence>
<dbReference type="InterPro" id="IPR016159">
    <property type="entry name" value="Cullin_repeat-like_dom_sf"/>
</dbReference>
<dbReference type="SUPFAM" id="SSF74788">
    <property type="entry name" value="Cullin repeat-like"/>
    <property type="match status" value="1"/>
</dbReference>
<feature type="domain" description="Cullin family profile" evidence="4">
    <location>
        <begin position="439"/>
        <end position="523"/>
    </location>
</feature>
<keyword evidence="6" id="KW-1185">Reference proteome</keyword>
<dbReference type="GO" id="GO:0031625">
    <property type="term" value="F:ubiquitin protein ligase binding"/>
    <property type="evidence" value="ECO:0007669"/>
    <property type="project" value="InterPro"/>
</dbReference>
<evidence type="ECO:0000256" key="1">
    <source>
        <dbReference type="ARBA" id="ARBA00006019"/>
    </source>
</evidence>
<feature type="non-terminal residue" evidence="5">
    <location>
        <position position="549"/>
    </location>
</feature>
<dbReference type="InterPro" id="IPR036317">
    <property type="entry name" value="Cullin_homology_sf"/>
</dbReference>
<evidence type="ECO:0000313" key="5">
    <source>
        <dbReference type="EMBL" id="KAJ2797305.1"/>
    </source>
</evidence>
<dbReference type="AlphaFoldDB" id="A0A9W8HQP9"/>
<dbReference type="GO" id="GO:0006511">
    <property type="term" value="P:ubiquitin-dependent protein catabolic process"/>
    <property type="evidence" value="ECO:0007669"/>
    <property type="project" value="InterPro"/>
</dbReference>
<comment type="caution">
    <text evidence="5">The sequence shown here is derived from an EMBL/GenBank/DDBJ whole genome shotgun (WGS) entry which is preliminary data.</text>
</comment>
<dbReference type="EMBL" id="JANBUO010001665">
    <property type="protein sequence ID" value="KAJ2797305.1"/>
    <property type="molecule type" value="Genomic_DNA"/>
</dbReference>
<dbReference type="Gene3D" id="1.20.1310.10">
    <property type="entry name" value="Cullin Repeats"/>
    <property type="match status" value="4"/>
</dbReference>
<dbReference type="InterPro" id="IPR001373">
    <property type="entry name" value="Cullin_N"/>
</dbReference>
<keyword evidence="5" id="KW-0436">Ligase</keyword>
<dbReference type="GO" id="GO:0016874">
    <property type="term" value="F:ligase activity"/>
    <property type="evidence" value="ECO:0007669"/>
    <property type="project" value="UniProtKB-KW"/>
</dbReference>
<proteinExistence type="inferred from homology"/>
<comment type="similarity">
    <text evidence="1 2 3">Belongs to the cullin family.</text>
</comment>
<dbReference type="PANTHER" id="PTHR11932">
    <property type="entry name" value="CULLIN"/>
    <property type="match status" value="1"/>
</dbReference>
<dbReference type="Pfam" id="PF00888">
    <property type="entry name" value="Cullin"/>
    <property type="match status" value="1"/>
</dbReference>
<evidence type="ECO:0000259" key="4">
    <source>
        <dbReference type="PROSITE" id="PS50069"/>
    </source>
</evidence>
<dbReference type="InterPro" id="IPR016158">
    <property type="entry name" value="Cullin_homology"/>
</dbReference>
<organism evidence="5 6">
    <name type="scientific">Coemansia guatemalensis</name>
    <dbReference type="NCBI Taxonomy" id="2761395"/>
    <lineage>
        <taxon>Eukaryota</taxon>
        <taxon>Fungi</taxon>
        <taxon>Fungi incertae sedis</taxon>
        <taxon>Zoopagomycota</taxon>
        <taxon>Kickxellomycotina</taxon>
        <taxon>Kickxellomycetes</taxon>
        <taxon>Kickxellales</taxon>
        <taxon>Kickxellaceae</taxon>
        <taxon>Coemansia</taxon>
    </lineage>
</organism>
<dbReference type="SUPFAM" id="SSF75632">
    <property type="entry name" value="Cullin homology domain"/>
    <property type="match status" value="1"/>
</dbReference>